<dbReference type="Proteomes" id="UP000198211">
    <property type="component" value="Unassembled WGS sequence"/>
</dbReference>
<organism evidence="3 4">
    <name type="scientific">Phytophthora megakarya</name>
    <dbReference type="NCBI Taxonomy" id="4795"/>
    <lineage>
        <taxon>Eukaryota</taxon>
        <taxon>Sar</taxon>
        <taxon>Stramenopiles</taxon>
        <taxon>Oomycota</taxon>
        <taxon>Peronosporomycetes</taxon>
        <taxon>Peronosporales</taxon>
        <taxon>Peronosporaceae</taxon>
        <taxon>Phytophthora</taxon>
    </lineage>
</organism>
<keyword evidence="4" id="KW-1185">Reference proteome</keyword>
<gene>
    <name evidence="3" type="ORF">PHMEG_00028339</name>
</gene>
<feature type="non-terminal residue" evidence="3">
    <location>
        <position position="1"/>
    </location>
</feature>
<evidence type="ECO:0000313" key="3">
    <source>
        <dbReference type="EMBL" id="OWZ00464.1"/>
    </source>
</evidence>
<dbReference type="AlphaFoldDB" id="A0A225V5S6"/>
<sequence>RNQHLNEASNMLGGQKLRVFRDNMKVMTRNALNVNGKPPPRGNSNTDGSTSSTSYANAKLSKTKQRVKNMQQEMYKIESKEVDSSNELMHMLLLFQNETERRGEVEDRRRWIEREDRYEGERCKRTEIRREEADKRRLEELARELREEQRRITADKYLKLEREREGNRRLFGERLTLECSEVSQRHE</sequence>
<accession>A0A225V5S6</accession>
<feature type="region of interest" description="Disordered" evidence="2">
    <location>
        <begin position="30"/>
        <end position="66"/>
    </location>
</feature>
<protein>
    <submittedName>
        <fullName evidence="3">Uncharacterized protein</fullName>
    </submittedName>
</protein>
<feature type="compositionally biased region" description="Low complexity" evidence="2">
    <location>
        <begin position="42"/>
        <end position="54"/>
    </location>
</feature>
<feature type="coiled-coil region" evidence="1">
    <location>
        <begin position="128"/>
        <end position="155"/>
    </location>
</feature>
<evidence type="ECO:0000256" key="1">
    <source>
        <dbReference type="SAM" id="Coils"/>
    </source>
</evidence>
<evidence type="ECO:0000256" key="2">
    <source>
        <dbReference type="SAM" id="MobiDB-lite"/>
    </source>
</evidence>
<dbReference type="OrthoDB" id="129740at2759"/>
<proteinExistence type="predicted"/>
<dbReference type="EMBL" id="NBNE01007589">
    <property type="protein sequence ID" value="OWZ00464.1"/>
    <property type="molecule type" value="Genomic_DNA"/>
</dbReference>
<keyword evidence="1" id="KW-0175">Coiled coil</keyword>
<reference evidence="4" key="1">
    <citation type="submission" date="2017-03" db="EMBL/GenBank/DDBJ databases">
        <title>Phytopthora megakarya and P. palmivora, two closely related causual agents of cacao black pod achieved similar genome size and gene model numbers by different mechanisms.</title>
        <authorList>
            <person name="Ali S."/>
            <person name="Shao J."/>
            <person name="Larry D.J."/>
            <person name="Kronmiller B."/>
            <person name="Shen D."/>
            <person name="Strem M.D."/>
            <person name="Melnick R.L."/>
            <person name="Guiltinan M.J."/>
            <person name="Tyler B.M."/>
            <person name="Meinhardt L.W."/>
            <person name="Bailey B.A."/>
        </authorList>
    </citation>
    <scope>NUCLEOTIDE SEQUENCE [LARGE SCALE GENOMIC DNA]</scope>
    <source>
        <strain evidence="4">zdho120</strain>
    </source>
</reference>
<evidence type="ECO:0000313" key="4">
    <source>
        <dbReference type="Proteomes" id="UP000198211"/>
    </source>
</evidence>
<comment type="caution">
    <text evidence="3">The sequence shown here is derived from an EMBL/GenBank/DDBJ whole genome shotgun (WGS) entry which is preliminary data.</text>
</comment>
<name>A0A225V5S6_9STRA</name>